<proteinExistence type="predicted"/>
<dbReference type="EMBL" id="NEVJ01000003">
    <property type="protein sequence ID" value="OZI19110.1"/>
    <property type="molecule type" value="Genomic_DNA"/>
</dbReference>
<dbReference type="CDD" id="cd05782">
    <property type="entry name" value="DNA_polB_like1_exo"/>
    <property type="match status" value="1"/>
</dbReference>
<keyword evidence="3" id="KW-1185">Reference proteome</keyword>
<dbReference type="Pfam" id="PF10108">
    <property type="entry name" value="DNA_pol_B_exo2"/>
    <property type="match status" value="1"/>
</dbReference>
<dbReference type="InterPro" id="IPR012337">
    <property type="entry name" value="RNaseH-like_sf"/>
</dbReference>
<evidence type="ECO:0000259" key="1">
    <source>
        <dbReference type="Pfam" id="PF10108"/>
    </source>
</evidence>
<sequence>MTPTLVFDLETLPDVAGLRRLNGWGVDLPDSEVAERAFAERREATGGSDFLPLHLHRVAVIGCVFRDDQGFRVRTLGKPDDDEPALLAGFFKTIERYTPKLVSWNGSGFDLPVLHYRSLIHGVPAPRYWDQGEDDREFKFNNYIGRYHTRHVDLMDVLAKYNGRANAPLDQLAKLCGFPGKLGMDGGKVWDAWNQGKADEVRAYCETDVVNTWLVYCRWRFLRGELDAASYQEEIDLVRDTLAASPAPHWKEYLAAWDQERTAP</sequence>
<dbReference type="GO" id="GO:0004527">
    <property type="term" value="F:exonuclease activity"/>
    <property type="evidence" value="ECO:0007669"/>
    <property type="project" value="UniProtKB-KW"/>
</dbReference>
<gene>
    <name evidence="2" type="ORF">CAL26_15755</name>
</gene>
<evidence type="ECO:0000313" key="3">
    <source>
        <dbReference type="Proteomes" id="UP000216857"/>
    </source>
</evidence>
<dbReference type="InterPro" id="IPR036397">
    <property type="entry name" value="RNaseH_sf"/>
</dbReference>
<dbReference type="AlphaFoldDB" id="A0A261R3C9"/>
<dbReference type="Gene3D" id="3.30.420.10">
    <property type="entry name" value="Ribonuclease H-like superfamily/Ribonuclease H"/>
    <property type="match status" value="1"/>
</dbReference>
<dbReference type="InterPro" id="IPR019288">
    <property type="entry name" value="3'-5'_exonuclease_PolB-like"/>
</dbReference>
<comment type="caution">
    <text evidence="2">The sequence shown here is derived from an EMBL/GenBank/DDBJ whole genome shotgun (WGS) entry which is preliminary data.</text>
</comment>
<dbReference type="GO" id="GO:0003676">
    <property type="term" value="F:nucleic acid binding"/>
    <property type="evidence" value="ECO:0007669"/>
    <property type="project" value="InterPro"/>
</dbReference>
<keyword evidence="2" id="KW-0269">Exonuclease</keyword>
<feature type="domain" description="Predicted 3'-5' exonuclease PolB-like" evidence="1">
    <location>
        <begin position="48"/>
        <end position="257"/>
    </location>
</feature>
<protein>
    <submittedName>
        <fullName evidence="2">3'-5' exonuclease</fullName>
    </submittedName>
</protein>
<name>A0A261R3C9_9BORD</name>
<dbReference type="Proteomes" id="UP000216857">
    <property type="component" value="Unassembled WGS sequence"/>
</dbReference>
<dbReference type="STRING" id="1416803.CAL13_09775"/>
<dbReference type="OrthoDB" id="13288at2"/>
<keyword evidence="2" id="KW-0540">Nuclease</keyword>
<reference evidence="2" key="1">
    <citation type="submission" date="2017-05" db="EMBL/GenBank/DDBJ databases">
        <title>Complete and WGS of Bordetella genogroups.</title>
        <authorList>
            <person name="Spilker T."/>
            <person name="Lipuma J."/>
        </authorList>
    </citation>
    <scope>NUCLEOTIDE SEQUENCE</scope>
    <source>
        <strain evidence="2">AU21707</strain>
    </source>
</reference>
<organism evidence="2 3">
    <name type="scientific">Bordetella genomosp. 9</name>
    <dbReference type="NCBI Taxonomy" id="1416803"/>
    <lineage>
        <taxon>Bacteria</taxon>
        <taxon>Pseudomonadati</taxon>
        <taxon>Pseudomonadota</taxon>
        <taxon>Betaproteobacteria</taxon>
        <taxon>Burkholderiales</taxon>
        <taxon>Alcaligenaceae</taxon>
        <taxon>Bordetella</taxon>
    </lineage>
</organism>
<dbReference type="RefSeq" id="WP_094847784.1">
    <property type="nucleotide sequence ID" value="NZ_NEVJ01000003.1"/>
</dbReference>
<keyword evidence="2" id="KW-0378">Hydrolase</keyword>
<dbReference type="SUPFAM" id="SSF53098">
    <property type="entry name" value="Ribonuclease H-like"/>
    <property type="match status" value="1"/>
</dbReference>
<evidence type="ECO:0000313" key="2">
    <source>
        <dbReference type="EMBL" id="OZI19110.1"/>
    </source>
</evidence>
<accession>A0A261R3C9</accession>